<sequence length="254" mass="29489">MFYQDYLPSAPKYEFKGVQDCLRILEQEPYEYIIFTMDEGSFLNYFLNSEEQLLEGWESYDPAVNQLLIRMPSGPHEVAVTAFDGLFRRWNGDGDDNYPLISTASRTVRGPLGKSKSPDYSWTPMHSNRDTKWPSIVVECIWSEPRAKAANDMRFWLTESGGKVKLALTITVHNRGRILIEQWEMKGRRATPVQRIDIVRKPVATRKKVEGHMHLAFEDINDRPKRKKSDKDFILTAKDMETIAKQVWLILDEA</sequence>
<reference evidence="1" key="2">
    <citation type="journal article" date="2023" name="IMA Fungus">
        <title>Comparative genomic study of the Penicillium genus elucidates a diverse pangenome and 15 lateral gene transfer events.</title>
        <authorList>
            <person name="Petersen C."/>
            <person name="Sorensen T."/>
            <person name="Nielsen M.R."/>
            <person name="Sondergaard T.E."/>
            <person name="Sorensen J.L."/>
            <person name="Fitzpatrick D.A."/>
            <person name="Frisvad J.C."/>
            <person name="Nielsen K.L."/>
        </authorList>
    </citation>
    <scope>NUCLEOTIDE SEQUENCE</scope>
    <source>
        <strain evidence="1">IBT 3081</strain>
    </source>
</reference>
<dbReference type="RefSeq" id="XP_056577635.1">
    <property type="nucleotide sequence ID" value="XM_056721385.1"/>
</dbReference>
<reference evidence="1" key="1">
    <citation type="submission" date="2022-12" db="EMBL/GenBank/DDBJ databases">
        <authorList>
            <person name="Petersen C."/>
        </authorList>
    </citation>
    <scope>NUCLEOTIDE SEQUENCE</scope>
    <source>
        <strain evidence="1">IBT 3081</strain>
    </source>
</reference>
<dbReference type="GeneID" id="81460568"/>
<keyword evidence="2" id="KW-1185">Reference proteome</keyword>
<gene>
    <name evidence="1" type="ORF">N7517_003655</name>
</gene>
<comment type="caution">
    <text evidence="1">The sequence shown here is derived from an EMBL/GenBank/DDBJ whole genome shotgun (WGS) entry which is preliminary data.</text>
</comment>
<accession>A0A9W9V8N2</accession>
<evidence type="ECO:0000313" key="1">
    <source>
        <dbReference type="EMBL" id="KAJ5371649.1"/>
    </source>
</evidence>
<evidence type="ECO:0000313" key="2">
    <source>
        <dbReference type="Proteomes" id="UP001147752"/>
    </source>
</evidence>
<organism evidence="1 2">
    <name type="scientific">Penicillium concentricum</name>
    <dbReference type="NCBI Taxonomy" id="293559"/>
    <lineage>
        <taxon>Eukaryota</taxon>
        <taxon>Fungi</taxon>
        <taxon>Dikarya</taxon>
        <taxon>Ascomycota</taxon>
        <taxon>Pezizomycotina</taxon>
        <taxon>Eurotiomycetes</taxon>
        <taxon>Eurotiomycetidae</taxon>
        <taxon>Eurotiales</taxon>
        <taxon>Aspergillaceae</taxon>
        <taxon>Penicillium</taxon>
    </lineage>
</organism>
<dbReference type="Proteomes" id="UP001147752">
    <property type="component" value="Unassembled WGS sequence"/>
</dbReference>
<dbReference type="EMBL" id="JAPZBT010000002">
    <property type="protein sequence ID" value="KAJ5371649.1"/>
    <property type="molecule type" value="Genomic_DNA"/>
</dbReference>
<dbReference type="AlphaFoldDB" id="A0A9W9V8N2"/>
<dbReference type="OrthoDB" id="76567at2759"/>
<protein>
    <submittedName>
        <fullName evidence="1">Uncharacterized protein</fullName>
    </submittedName>
</protein>
<proteinExistence type="predicted"/>
<name>A0A9W9V8N2_9EURO</name>